<dbReference type="OrthoDB" id="2147163at2759"/>
<gene>
    <name evidence="2" type="ORF">E6O75_ATG05804</name>
</gene>
<dbReference type="GO" id="GO:0016787">
    <property type="term" value="F:hydrolase activity"/>
    <property type="evidence" value="ECO:0007669"/>
    <property type="project" value="InterPro"/>
</dbReference>
<evidence type="ECO:0000313" key="3">
    <source>
        <dbReference type="Proteomes" id="UP000298493"/>
    </source>
</evidence>
<name>A0A4Z1PC53_9PEZI</name>
<dbReference type="PANTHER" id="PTHR47668:SF1">
    <property type="entry name" value="DIENELACTONE HYDROLASE DOMAIN-CONTAINING PROTEIN-RELATED"/>
    <property type="match status" value="1"/>
</dbReference>
<sequence length="253" mass="27716">MSDLTPSPACCRIAPPPAPIYKQKGSFVEENAMKTYQTGSDFPTQAILYIYDIFGLYPQTLRGADILAQSVAGKTGSATKVFMPDWFSQPADISMYPPDTPEKMEYINSFLSANAAPNAIIPQMNGIMKSIEAKNPSIKSWGIVGFCWGGKMAALVSGPDTIFKAAAQCHPSLLDPKDAENVSVPMMVLPSGDEDVPTVVEFEKRLQAASYVETFEDMEHGWMTSKADFDNARVVAEYLRGYELLSGFFAKHL</sequence>
<dbReference type="STRING" id="86259.A0A4Z1PC53"/>
<dbReference type="InterPro" id="IPR029058">
    <property type="entry name" value="AB_hydrolase_fold"/>
</dbReference>
<dbReference type="Gene3D" id="3.40.50.1820">
    <property type="entry name" value="alpha/beta hydrolase"/>
    <property type="match status" value="1"/>
</dbReference>
<comment type="caution">
    <text evidence="2">The sequence shown here is derived from an EMBL/GenBank/DDBJ whole genome shotgun (WGS) entry which is preliminary data.</text>
</comment>
<reference evidence="2 3" key="1">
    <citation type="submission" date="2019-04" db="EMBL/GenBank/DDBJ databases">
        <title>High contiguity whole genome sequence and gene annotation resource for two Venturia nashicola isolates.</title>
        <authorList>
            <person name="Prokchorchik M."/>
            <person name="Won K."/>
            <person name="Lee Y."/>
            <person name="Choi E.D."/>
            <person name="Segonzac C."/>
            <person name="Sohn K.H."/>
        </authorList>
    </citation>
    <scope>NUCLEOTIDE SEQUENCE [LARGE SCALE GENOMIC DNA]</scope>
    <source>
        <strain evidence="2 3">PRI2</strain>
    </source>
</reference>
<dbReference type="SUPFAM" id="SSF53474">
    <property type="entry name" value="alpha/beta-Hydrolases"/>
    <property type="match status" value="1"/>
</dbReference>
<dbReference type="EMBL" id="SNSC02000013">
    <property type="protein sequence ID" value="TID18683.1"/>
    <property type="molecule type" value="Genomic_DNA"/>
</dbReference>
<proteinExistence type="predicted"/>
<feature type="domain" description="Dienelactone hydrolase" evidence="1">
    <location>
        <begin position="39"/>
        <end position="230"/>
    </location>
</feature>
<dbReference type="AlphaFoldDB" id="A0A4Z1PC53"/>
<dbReference type="Proteomes" id="UP000298493">
    <property type="component" value="Unassembled WGS sequence"/>
</dbReference>
<evidence type="ECO:0000313" key="2">
    <source>
        <dbReference type="EMBL" id="TID18683.1"/>
    </source>
</evidence>
<dbReference type="PANTHER" id="PTHR47668">
    <property type="entry name" value="DIENELACTONE HYDROLASE FAMILY PROTEIN (AFU_ORTHOLOGUE AFUA_6G01940)"/>
    <property type="match status" value="1"/>
</dbReference>
<evidence type="ECO:0000259" key="1">
    <source>
        <dbReference type="Pfam" id="PF01738"/>
    </source>
</evidence>
<accession>A0A4Z1PC53</accession>
<dbReference type="InterPro" id="IPR002925">
    <property type="entry name" value="Dienelactn_hydro"/>
</dbReference>
<dbReference type="Pfam" id="PF01738">
    <property type="entry name" value="DLH"/>
    <property type="match status" value="1"/>
</dbReference>
<keyword evidence="3" id="KW-1185">Reference proteome</keyword>
<organism evidence="2 3">
    <name type="scientific">Venturia nashicola</name>
    <dbReference type="NCBI Taxonomy" id="86259"/>
    <lineage>
        <taxon>Eukaryota</taxon>
        <taxon>Fungi</taxon>
        <taxon>Dikarya</taxon>
        <taxon>Ascomycota</taxon>
        <taxon>Pezizomycotina</taxon>
        <taxon>Dothideomycetes</taxon>
        <taxon>Pleosporomycetidae</taxon>
        <taxon>Venturiales</taxon>
        <taxon>Venturiaceae</taxon>
        <taxon>Venturia</taxon>
    </lineage>
</organism>
<protein>
    <recommendedName>
        <fullName evidence="1">Dienelactone hydrolase domain-containing protein</fullName>
    </recommendedName>
</protein>